<keyword evidence="1" id="KW-0175">Coiled coil</keyword>
<gene>
    <name evidence="2" type="ORF">KIY12_00765</name>
</gene>
<feature type="coiled-coil region" evidence="1">
    <location>
        <begin position="6"/>
        <end position="47"/>
    </location>
</feature>
<name>A0A8J8CGX1_9ARCH</name>
<reference evidence="2" key="1">
    <citation type="submission" date="2021-05" db="EMBL/GenBank/DDBJ databases">
        <title>Genomic insights into ecological role and evolution of a novel Thermoplasmata order Candidatus Sysuiplasmatales.</title>
        <authorList>
            <person name="Yuan Y."/>
        </authorList>
    </citation>
    <scope>NUCLEOTIDE SEQUENCE</scope>
    <source>
        <strain evidence="2">TUT19-bin139</strain>
    </source>
</reference>
<evidence type="ECO:0000313" key="2">
    <source>
        <dbReference type="EMBL" id="MBX8643253.1"/>
    </source>
</evidence>
<evidence type="ECO:0000256" key="1">
    <source>
        <dbReference type="SAM" id="Coils"/>
    </source>
</evidence>
<dbReference type="Proteomes" id="UP000750197">
    <property type="component" value="Unassembled WGS sequence"/>
</dbReference>
<accession>A0A8J8CGX1</accession>
<evidence type="ECO:0000313" key="3">
    <source>
        <dbReference type="Proteomes" id="UP000750197"/>
    </source>
</evidence>
<dbReference type="AlphaFoldDB" id="A0A8J8CGX1"/>
<protein>
    <submittedName>
        <fullName evidence="2">Uncharacterized protein</fullName>
    </submittedName>
</protein>
<sequence length="73" mass="8774">MLGSSDDRIERKIKRLNAIRAEYESDLADLKKRLKEDRISRERYERLSALTQIKIDRLVSKVKELRQKKERMG</sequence>
<comment type="caution">
    <text evidence="2">The sequence shown here is derived from an EMBL/GenBank/DDBJ whole genome shotgun (WGS) entry which is preliminary data.</text>
</comment>
<organism evidence="2 3">
    <name type="scientific">Candidatus Sysuiplasma superficiale</name>
    <dbReference type="NCBI Taxonomy" id="2823368"/>
    <lineage>
        <taxon>Archaea</taxon>
        <taxon>Methanobacteriati</taxon>
        <taxon>Thermoplasmatota</taxon>
        <taxon>Thermoplasmata</taxon>
        <taxon>Candidatus Sysuiplasmatales</taxon>
        <taxon>Candidatus Sysuiplasmataceae</taxon>
        <taxon>Candidatus Sysuiplasma</taxon>
    </lineage>
</organism>
<dbReference type="EMBL" id="JAHEAC010000002">
    <property type="protein sequence ID" value="MBX8643253.1"/>
    <property type="molecule type" value="Genomic_DNA"/>
</dbReference>
<proteinExistence type="predicted"/>